<dbReference type="GO" id="GO:0016747">
    <property type="term" value="F:acyltransferase activity, transferring groups other than amino-acyl groups"/>
    <property type="evidence" value="ECO:0007669"/>
    <property type="project" value="InterPro"/>
</dbReference>
<dbReference type="Gene3D" id="3.40.630.30">
    <property type="match status" value="1"/>
</dbReference>
<evidence type="ECO:0000259" key="3">
    <source>
        <dbReference type="PROSITE" id="PS51186"/>
    </source>
</evidence>
<name>A0A318LU24_9PSEU</name>
<gene>
    <name evidence="4" type="ORF">BA062_06240</name>
</gene>
<dbReference type="CDD" id="cd04301">
    <property type="entry name" value="NAT_SF"/>
    <property type="match status" value="1"/>
</dbReference>
<dbReference type="SUPFAM" id="SSF55729">
    <property type="entry name" value="Acyl-CoA N-acyltransferases (Nat)"/>
    <property type="match status" value="1"/>
</dbReference>
<evidence type="ECO:0000256" key="1">
    <source>
        <dbReference type="ARBA" id="ARBA00022679"/>
    </source>
</evidence>
<dbReference type="PANTHER" id="PTHR43877">
    <property type="entry name" value="AMINOALKYLPHOSPHONATE N-ACETYLTRANSFERASE-RELATED-RELATED"/>
    <property type="match status" value="1"/>
</dbReference>
<comment type="caution">
    <text evidence="4">The sequence shown here is derived from an EMBL/GenBank/DDBJ whole genome shotgun (WGS) entry which is preliminary data.</text>
</comment>
<reference evidence="4 5" key="1">
    <citation type="submission" date="2016-07" db="EMBL/GenBank/DDBJ databases">
        <title>Draft genome sequence of Prauserella sp. YIM 121212, isolated from alkaline soil.</title>
        <authorList>
            <person name="Ruckert C."/>
            <person name="Albersmeier A."/>
            <person name="Jiang C.-L."/>
            <person name="Jiang Y."/>
            <person name="Kalinowski J."/>
            <person name="Schneider O."/>
            <person name="Winkler A."/>
            <person name="Zotchev S.B."/>
        </authorList>
    </citation>
    <scope>NUCLEOTIDE SEQUENCE [LARGE SCALE GENOMIC DNA]</scope>
    <source>
        <strain evidence="4 5">YIM 121212</strain>
    </source>
</reference>
<dbReference type="PROSITE" id="PS51186">
    <property type="entry name" value="GNAT"/>
    <property type="match status" value="1"/>
</dbReference>
<evidence type="ECO:0000313" key="4">
    <source>
        <dbReference type="EMBL" id="PXY37331.1"/>
    </source>
</evidence>
<keyword evidence="1 4" id="KW-0808">Transferase</keyword>
<protein>
    <submittedName>
        <fullName evidence="4">GCN5 family acetyltransferase</fullName>
    </submittedName>
</protein>
<dbReference type="Pfam" id="PF24553">
    <property type="entry name" value="Rv0428c_C"/>
    <property type="match status" value="1"/>
</dbReference>
<accession>A0A318LU24</accession>
<keyword evidence="2" id="KW-0012">Acyltransferase</keyword>
<dbReference type="AlphaFoldDB" id="A0A318LU24"/>
<proteinExistence type="predicted"/>
<feature type="domain" description="N-acetyltransferase" evidence="3">
    <location>
        <begin position="129"/>
        <end position="262"/>
    </location>
</feature>
<dbReference type="InterPro" id="IPR000182">
    <property type="entry name" value="GNAT_dom"/>
</dbReference>
<dbReference type="InterPro" id="IPR016181">
    <property type="entry name" value="Acyl_CoA_acyltransferase"/>
</dbReference>
<organism evidence="4 5">
    <name type="scientific">Prauserella flavalba</name>
    <dbReference type="NCBI Taxonomy" id="1477506"/>
    <lineage>
        <taxon>Bacteria</taxon>
        <taxon>Bacillati</taxon>
        <taxon>Actinomycetota</taxon>
        <taxon>Actinomycetes</taxon>
        <taxon>Pseudonocardiales</taxon>
        <taxon>Pseudonocardiaceae</taxon>
        <taxon>Prauserella</taxon>
    </lineage>
</organism>
<sequence length="262" mass="27981">MLIGSPFSAFGTNLVVKDDAEQIERACADAWPAQIERPLGQWRLRAAGGFTGRANSALALGDPGTTMGDALHSVCDFAHVHGIDPVVQVIQGGRVERELPAHGWRPYDEYANGNVVSVLVGEVTAGSDDRVRVLDAPTPGWWRLTADTTEPTEAQRHVLTGGPLVGYGVAEADGHTAGAVRGAVAGDVLLVARLAVDPGYRRRGLATALMAGIGDWAATHGATRCVLQVSVGNTEALALYEGLGFREHHRYRYWVPWKDRAS</sequence>
<evidence type="ECO:0000256" key="2">
    <source>
        <dbReference type="ARBA" id="ARBA00023315"/>
    </source>
</evidence>
<dbReference type="InterPro" id="IPR056935">
    <property type="entry name" value="Rv0428c-like_C"/>
</dbReference>
<dbReference type="OrthoDB" id="9775595at2"/>
<keyword evidence="5" id="KW-1185">Reference proteome</keyword>
<dbReference type="InterPro" id="IPR050832">
    <property type="entry name" value="Bact_Acetyltransf"/>
</dbReference>
<dbReference type="EMBL" id="MASU01000003">
    <property type="protein sequence ID" value="PXY37331.1"/>
    <property type="molecule type" value="Genomic_DNA"/>
</dbReference>
<dbReference type="Proteomes" id="UP000247892">
    <property type="component" value="Unassembled WGS sequence"/>
</dbReference>
<evidence type="ECO:0000313" key="5">
    <source>
        <dbReference type="Proteomes" id="UP000247892"/>
    </source>
</evidence>